<proteinExistence type="predicted"/>
<organism evidence="5 6">
    <name type="scientific">Anaerospora hongkongensis</name>
    <dbReference type="NCBI Taxonomy" id="244830"/>
    <lineage>
        <taxon>Bacteria</taxon>
        <taxon>Bacillati</taxon>
        <taxon>Bacillota</taxon>
        <taxon>Negativicutes</taxon>
        <taxon>Selenomonadales</taxon>
        <taxon>Sporomusaceae</taxon>
        <taxon>Anaerospora</taxon>
    </lineage>
</organism>
<sequence length="237" mass="24651">MKKRLIVYALAIFCSLGSASLYAAGSSPSVELTADTIEYDSTQGVAVAQGGVRIVRDKAVMTGYAVRYNANTGETVLSGGVKVVQDQATLTADEVQSLDGNHLTATGDVVLVKADQRLTGAQLDYYSDKSYALLSGGARLTTSDAVMTAPQLESWISENRAVGTGGVHIVSDTHQVEATADQAAYTSGNAEPGKIVLSGNARAVQQGNTLTGNTLTILLGEKALNAQGRTKLVITPQ</sequence>
<protein>
    <submittedName>
        <fullName evidence="5">Lipopolysaccharide export system protein LptA</fullName>
    </submittedName>
</protein>
<evidence type="ECO:0000259" key="4">
    <source>
        <dbReference type="Pfam" id="PF13100"/>
    </source>
</evidence>
<evidence type="ECO:0000259" key="3">
    <source>
        <dbReference type="Pfam" id="PF03968"/>
    </source>
</evidence>
<dbReference type="Pfam" id="PF03968">
    <property type="entry name" value="LptD_N"/>
    <property type="match status" value="1"/>
</dbReference>
<feature type="domain" description="Organic solvent tolerance-like N-terminal" evidence="4">
    <location>
        <begin position="31"/>
        <end position="93"/>
    </location>
</feature>
<evidence type="ECO:0000256" key="2">
    <source>
        <dbReference type="SAM" id="SignalP"/>
    </source>
</evidence>
<feature type="signal peptide" evidence="2">
    <location>
        <begin position="1"/>
        <end position="23"/>
    </location>
</feature>
<accession>A0A4R1PQ14</accession>
<dbReference type="EMBL" id="SLUI01000019">
    <property type="protein sequence ID" value="TCL32930.1"/>
    <property type="molecule type" value="Genomic_DNA"/>
</dbReference>
<reference evidence="5 6" key="1">
    <citation type="submission" date="2019-03" db="EMBL/GenBank/DDBJ databases">
        <title>Genomic Encyclopedia of Type Strains, Phase IV (KMG-IV): sequencing the most valuable type-strain genomes for metagenomic binning, comparative biology and taxonomic classification.</title>
        <authorList>
            <person name="Goeker M."/>
        </authorList>
    </citation>
    <scope>NUCLEOTIDE SEQUENCE [LARGE SCALE GENOMIC DNA]</scope>
    <source>
        <strain evidence="5 6">DSM 15969</strain>
    </source>
</reference>
<evidence type="ECO:0000256" key="1">
    <source>
        <dbReference type="ARBA" id="ARBA00022729"/>
    </source>
</evidence>
<dbReference type="InterPro" id="IPR052037">
    <property type="entry name" value="LPS_export_LptA"/>
</dbReference>
<dbReference type="InterPro" id="IPR005653">
    <property type="entry name" value="OstA-like_N"/>
</dbReference>
<dbReference type="AlphaFoldDB" id="A0A4R1PQ14"/>
<dbReference type="GO" id="GO:0015920">
    <property type="term" value="P:lipopolysaccharide transport"/>
    <property type="evidence" value="ECO:0007669"/>
    <property type="project" value="TreeGrafter"/>
</dbReference>
<dbReference type="Gene3D" id="2.60.450.10">
    <property type="entry name" value="Lipopolysaccharide (LPS) transport protein A like domain"/>
    <property type="match status" value="2"/>
</dbReference>
<dbReference type="GO" id="GO:0009279">
    <property type="term" value="C:cell outer membrane"/>
    <property type="evidence" value="ECO:0007669"/>
    <property type="project" value="TreeGrafter"/>
</dbReference>
<dbReference type="OrthoDB" id="1678041at2"/>
<name>A0A4R1PQ14_9FIRM</name>
<dbReference type="GO" id="GO:0017089">
    <property type="term" value="F:glycolipid transfer activity"/>
    <property type="evidence" value="ECO:0007669"/>
    <property type="project" value="TreeGrafter"/>
</dbReference>
<dbReference type="PANTHER" id="PTHR36504">
    <property type="entry name" value="LIPOPOLYSACCHARIDE EXPORT SYSTEM PROTEIN LPTA"/>
    <property type="match status" value="1"/>
</dbReference>
<dbReference type="Pfam" id="PF13100">
    <property type="entry name" value="OstA_2"/>
    <property type="match status" value="1"/>
</dbReference>
<keyword evidence="6" id="KW-1185">Reference proteome</keyword>
<evidence type="ECO:0000313" key="5">
    <source>
        <dbReference type="EMBL" id="TCL32930.1"/>
    </source>
</evidence>
<dbReference type="RefSeq" id="WP_132083192.1">
    <property type="nucleotide sequence ID" value="NZ_SLUI01000019.1"/>
</dbReference>
<dbReference type="GO" id="GO:0030288">
    <property type="term" value="C:outer membrane-bounded periplasmic space"/>
    <property type="evidence" value="ECO:0007669"/>
    <property type="project" value="TreeGrafter"/>
</dbReference>
<feature type="domain" description="Organic solvent tolerance-like N-terminal" evidence="3">
    <location>
        <begin position="101"/>
        <end position="217"/>
    </location>
</feature>
<gene>
    <name evidence="5" type="ORF">EV210_1195</name>
</gene>
<dbReference type="Proteomes" id="UP000295063">
    <property type="component" value="Unassembled WGS sequence"/>
</dbReference>
<keyword evidence="1 2" id="KW-0732">Signal</keyword>
<feature type="chain" id="PRO_5020383350" evidence="2">
    <location>
        <begin position="24"/>
        <end position="237"/>
    </location>
</feature>
<evidence type="ECO:0000313" key="6">
    <source>
        <dbReference type="Proteomes" id="UP000295063"/>
    </source>
</evidence>
<comment type="caution">
    <text evidence="5">The sequence shown here is derived from an EMBL/GenBank/DDBJ whole genome shotgun (WGS) entry which is preliminary data.</text>
</comment>
<dbReference type="PANTHER" id="PTHR36504:SF1">
    <property type="entry name" value="LIPOPOLYSACCHARIDE EXPORT SYSTEM PROTEIN LPTA"/>
    <property type="match status" value="1"/>
</dbReference>